<protein>
    <recommendedName>
        <fullName evidence="5">Glycosyltransferase</fullName>
    </recommendedName>
</protein>
<feature type="domain" description="Glycosyltransferase subfamily 4-like N-terminal" evidence="2">
    <location>
        <begin position="26"/>
        <end position="171"/>
    </location>
</feature>
<dbReference type="Pfam" id="PF13439">
    <property type="entry name" value="Glyco_transf_4"/>
    <property type="match status" value="1"/>
</dbReference>
<evidence type="ECO:0000313" key="4">
    <source>
        <dbReference type="Proteomes" id="UP000838160"/>
    </source>
</evidence>
<dbReference type="Pfam" id="PF00534">
    <property type="entry name" value="Glycos_transf_1"/>
    <property type="match status" value="1"/>
</dbReference>
<feature type="domain" description="Glycosyl transferase family 1" evidence="1">
    <location>
        <begin position="185"/>
        <end position="332"/>
    </location>
</feature>
<evidence type="ECO:0008006" key="5">
    <source>
        <dbReference type="Google" id="ProtNLM"/>
    </source>
</evidence>
<dbReference type="Gene3D" id="3.40.50.2000">
    <property type="entry name" value="Glycogen Phosphorylase B"/>
    <property type="match status" value="2"/>
</dbReference>
<name>A0ABN8DHW5_9VIBR</name>
<evidence type="ECO:0000313" key="3">
    <source>
        <dbReference type="EMBL" id="CAH0527270.1"/>
    </source>
</evidence>
<dbReference type="InterPro" id="IPR050194">
    <property type="entry name" value="Glycosyltransferase_grp1"/>
</dbReference>
<dbReference type="InterPro" id="IPR028098">
    <property type="entry name" value="Glyco_trans_4-like_N"/>
</dbReference>
<comment type="caution">
    <text evidence="3">The sequence shown here is derived from an EMBL/GenBank/DDBJ whole genome shotgun (WGS) entry which is preliminary data.</text>
</comment>
<proteinExistence type="predicted"/>
<accession>A0ABN8DHW5</accession>
<dbReference type="PANTHER" id="PTHR45947">
    <property type="entry name" value="SULFOQUINOVOSYL TRANSFERASE SQD2"/>
    <property type="match status" value="1"/>
</dbReference>
<evidence type="ECO:0000259" key="2">
    <source>
        <dbReference type="Pfam" id="PF13439"/>
    </source>
</evidence>
<gene>
    <name evidence="3" type="ORF">VHP8226_02598</name>
</gene>
<dbReference type="Proteomes" id="UP000838160">
    <property type="component" value="Unassembled WGS sequence"/>
</dbReference>
<dbReference type="InterPro" id="IPR001296">
    <property type="entry name" value="Glyco_trans_1"/>
</dbReference>
<dbReference type="EMBL" id="CAKLCM010000002">
    <property type="protein sequence ID" value="CAH0527270.1"/>
    <property type="molecule type" value="Genomic_DNA"/>
</dbReference>
<evidence type="ECO:0000259" key="1">
    <source>
        <dbReference type="Pfam" id="PF00534"/>
    </source>
</evidence>
<reference evidence="3" key="1">
    <citation type="submission" date="2021-12" db="EMBL/GenBank/DDBJ databases">
        <authorList>
            <person name="Rodrigo-Torres L."/>
            <person name="Arahal R. D."/>
            <person name="Lucena T."/>
        </authorList>
    </citation>
    <scope>NUCLEOTIDE SEQUENCE</scope>
    <source>
        <strain evidence="3">CECT 8226</strain>
    </source>
</reference>
<organism evidence="3 4">
    <name type="scientific">Vibrio hippocampi</name>
    <dbReference type="NCBI Taxonomy" id="654686"/>
    <lineage>
        <taxon>Bacteria</taxon>
        <taxon>Pseudomonadati</taxon>
        <taxon>Pseudomonadota</taxon>
        <taxon>Gammaproteobacteria</taxon>
        <taxon>Vibrionales</taxon>
        <taxon>Vibrionaceae</taxon>
        <taxon>Vibrio</taxon>
    </lineage>
</organism>
<keyword evidence="4" id="KW-1185">Reference proteome</keyword>
<dbReference type="PANTHER" id="PTHR45947:SF3">
    <property type="entry name" value="SULFOQUINOVOSYL TRANSFERASE SQD2"/>
    <property type="match status" value="1"/>
</dbReference>
<dbReference type="SUPFAM" id="SSF53756">
    <property type="entry name" value="UDP-Glycosyltransferase/glycogen phosphorylase"/>
    <property type="match status" value="1"/>
</dbReference>
<dbReference type="RefSeq" id="WP_237485403.1">
    <property type="nucleotide sequence ID" value="NZ_CAKLCM010000002.1"/>
</dbReference>
<sequence length="353" mass="39708">MKIVHIIESTATGTLSICSLMANIQAKYKHNVSVIFSRRKDTPDDVKANFDSSVKLIECNLSIVNAFRSVIRLRRELKEIAPDVVHAHSSIAGFISRMSCLGLDIDILYSPHCISLMRKDIGHVKKFLFRMFECFACIKKSKYIACSRSEQEVIAAALPNVDVVLLENAVVLSDFKYNPIARTIGDELKVITVGGIRPQKGYLEFIRIAKNFKCKNVSFIWVGDGNDTEKKLLNEAGVTVTGWKSKQEVIQELYSADLYLSTARWEGMPVSLIEASAACLPIIANSCLGNVDIIEHKETGYLFNTTSEGIELVEQFIQDRTPYKKCAENAYHVVFERFSVERFSKELIALYKS</sequence>